<feature type="non-terminal residue" evidence="2">
    <location>
        <position position="1"/>
    </location>
</feature>
<dbReference type="AlphaFoldDB" id="A0A554MTX5"/>
<evidence type="ECO:0000313" key="3">
    <source>
        <dbReference type="Proteomes" id="UP000319894"/>
    </source>
</evidence>
<organism evidence="2 3">
    <name type="scientific">Haloglomus irregulare</name>
    <dbReference type="NCBI Taxonomy" id="2234134"/>
    <lineage>
        <taxon>Archaea</taxon>
        <taxon>Methanobacteriati</taxon>
        <taxon>Methanobacteriota</taxon>
        <taxon>Stenosarchaea group</taxon>
        <taxon>Halobacteria</taxon>
        <taxon>Halobacteriales</taxon>
        <taxon>Natronomonadaceae</taxon>
        <taxon>Haloglomus</taxon>
    </lineage>
</organism>
<dbReference type="InterPro" id="IPR012859">
    <property type="entry name" value="Pilin_N_archaeal"/>
</dbReference>
<name>A0A554MTX5_9EURY</name>
<feature type="domain" description="Archaeal Type IV pilin N-terminal" evidence="1">
    <location>
        <begin position="1"/>
        <end position="62"/>
    </location>
</feature>
<comment type="caution">
    <text evidence="2">The sequence shown here is derived from an EMBL/GenBank/DDBJ whole genome shotgun (WGS) entry which is preliminary data.</text>
</comment>
<reference evidence="2 3" key="1">
    <citation type="submission" date="2018-06" db="EMBL/GenBank/DDBJ databases">
        <title>Natronomonas sp. F16-60 a new haloarchaeon isolated from a solar saltern of Isla Cristina, Huelva, Spain.</title>
        <authorList>
            <person name="Duran-Viseras A."/>
            <person name="Sanchez-Porro C."/>
            <person name="Ventosa A."/>
        </authorList>
    </citation>
    <scope>NUCLEOTIDE SEQUENCE [LARGE SCALE GENOMIC DNA]</scope>
    <source>
        <strain evidence="2 3">F16-60</strain>
    </source>
</reference>
<dbReference type="EMBL" id="QMDX01000037">
    <property type="protein sequence ID" value="TSD08582.1"/>
    <property type="molecule type" value="Genomic_DNA"/>
</dbReference>
<dbReference type="InParanoid" id="A0A554MTX5"/>
<proteinExistence type="predicted"/>
<gene>
    <name evidence="2" type="ORF">DP107_19210</name>
</gene>
<evidence type="ECO:0000313" key="2">
    <source>
        <dbReference type="EMBL" id="TSD08582.1"/>
    </source>
</evidence>
<keyword evidence="3" id="KW-1185">Reference proteome</keyword>
<protein>
    <submittedName>
        <fullName evidence="2">Type IV pilin</fullName>
    </submittedName>
</protein>
<dbReference type="Pfam" id="PF07790">
    <property type="entry name" value="Pilin_N"/>
    <property type="match status" value="1"/>
</dbReference>
<dbReference type="Proteomes" id="UP000319894">
    <property type="component" value="Unassembled WGS sequence"/>
</dbReference>
<accession>A0A554MTX5</accession>
<evidence type="ECO:0000259" key="1">
    <source>
        <dbReference type="Pfam" id="PF07790"/>
    </source>
</evidence>
<dbReference type="OrthoDB" id="118020at2157"/>
<sequence>TVILAAVIGTFVLGLGDQVSDTSPQASFTFDYEEDASSDDGDELTITHDGGDTIEASIVTVRTFCS</sequence>